<evidence type="ECO:0000256" key="4">
    <source>
        <dbReference type="ARBA" id="ARBA00022679"/>
    </source>
</evidence>
<evidence type="ECO:0000256" key="6">
    <source>
        <dbReference type="ARBA" id="ARBA00022723"/>
    </source>
</evidence>
<evidence type="ECO:0000256" key="2">
    <source>
        <dbReference type="ARBA" id="ARBA00006490"/>
    </source>
</evidence>
<dbReference type="EC" id="2.8.1.7" evidence="3"/>
<dbReference type="InterPro" id="IPR015421">
    <property type="entry name" value="PyrdxlP-dep_Trfase_major"/>
</dbReference>
<dbReference type="AlphaFoldDB" id="A0AAN1WFE5"/>
<keyword evidence="6" id="KW-0479">Metal-binding</keyword>
<dbReference type="Gene3D" id="3.90.1150.10">
    <property type="entry name" value="Aspartate Aminotransferase, domain 1"/>
    <property type="match status" value="1"/>
</dbReference>
<dbReference type="PIRSF" id="PIRSF005572">
    <property type="entry name" value="NifS"/>
    <property type="match status" value="1"/>
</dbReference>
<dbReference type="Proteomes" id="UP001320119">
    <property type="component" value="Chromosome"/>
</dbReference>
<proteinExistence type="inferred from homology"/>
<dbReference type="InterPro" id="IPR000192">
    <property type="entry name" value="Aminotrans_V_dom"/>
</dbReference>
<dbReference type="PANTHER" id="PTHR11601">
    <property type="entry name" value="CYSTEINE DESULFURYLASE FAMILY MEMBER"/>
    <property type="match status" value="1"/>
</dbReference>
<reference evidence="12 13" key="1">
    <citation type="journal article" date="2022" name="IScience">
        <title>An ultrasensitive nanofiber-based assay for enzymatic hydrolysis and deep-sea microbial degradation of cellulose.</title>
        <authorList>
            <person name="Tsudome M."/>
            <person name="Tachioka M."/>
            <person name="Miyazaki M."/>
            <person name="Uchimura K."/>
            <person name="Tsuda M."/>
            <person name="Takaki Y."/>
            <person name="Deguchi S."/>
        </authorList>
    </citation>
    <scope>NUCLEOTIDE SEQUENCE [LARGE SCALE GENOMIC DNA]</scope>
    <source>
        <strain evidence="12 13">GE09</strain>
    </source>
</reference>
<dbReference type="GO" id="GO:0046872">
    <property type="term" value="F:metal ion binding"/>
    <property type="evidence" value="ECO:0007669"/>
    <property type="project" value="UniProtKB-KW"/>
</dbReference>
<dbReference type="EMBL" id="AP023086">
    <property type="protein sequence ID" value="BCD96583.1"/>
    <property type="molecule type" value="Genomic_DNA"/>
</dbReference>
<keyword evidence="7" id="KW-0663">Pyridoxal phosphate</keyword>
<comment type="cofactor">
    <cofactor evidence="1">
        <name>pyridoxal 5'-phosphate</name>
        <dbReference type="ChEBI" id="CHEBI:597326"/>
    </cofactor>
</comment>
<dbReference type="GO" id="GO:0051537">
    <property type="term" value="F:2 iron, 2 sulfur cluster binding"/>
    <property type="evidence" value="ECO:0007669"/>
    <property type="project" value="UniProtKB-KW"/>
</dbReference>
<dbReference type="Pfam" id="PF00266">
    <property type="entry name" value="Aminotran_5"/>
    <property type="match status" value="1"/>
</dbReference>
<dbReference type="Gene3D" id="3.40.640.10">
    <property type="entry name" value="Type I PLP-dependent aspartate aminotransferase-like (Major domain)"/>
    <property type="match status" value="1"/>
</dbReference>
<evidence type="ECO:0000256" key="7">
    <source>
        <dbReference type="ARBA" id="ARBA00022898"/>
    </source>
</evidence>
<dbReference type="KEGG" id="marq:MARGE09_P0783"/>
<protein>
    <recommendedName>
        <fullName evidence="3">cysteine desulfurase</fullName>
        <ecNumber evidence="3">2.8.1.7</ecNumber>
    </recommendedName>
</protein>
<dbReference type="InterPro" id="IPR015424">
    <property type="entry name" value="PyrdxlP-dep_Trfase"/>
</dbReference>
<evidence type="ECO:0000256" key="1">
    <source>
        <dbReference type="ARBA" id="ARBA00001933"/>
    </source>
</evidence>
<dbReference type="InterPro" id="IPR015422">
    <property type="entry name" value="PyrdxlP-dep_Trfase_small"/>
</dbReference>
<comment type="similarity">
    <text evidence="2">Belongs to the class-V pyridoxal-phosphate-dependent aminotransferase family. NifS/IscS subfamily.</text>
</comment>
<evidence type="ECO:0000313" key="12">
    <source>
        <dbReference type="EMBL" id="BCD96583.1"/>
    </source>
</evidence>
<comment type="catalytic activity">
    <reaction evidence="10">
        <text>(sulfur carrier)-H + L-cysteine = (sulfur carrier)-SH + L-alanine</text>
        <dbReference type="Rhea" id="RHEA:43892"/>
        <dbReference type="Rhea" id="RHEA-COMP:14737"/>
        <dbReference type="Rhea" id="RHEA-COMP:14739"/>
        <dbReference type="ChEBI" id="CHEBI:29917"/>
        <dbReference type="ChEBI" id="CHEBI:35235"/>
        <dbReference type="ChEBI" id="CHEBI:57972"/>
        <dbReference type="ChEBI" id="CHEBI:64428"/>
        <dbReference type="EC" id="2.8.1.7"/>
    </reaction>
</comment>
<feature type="domain" description="Aminotransferase class V" evidence="11">
    <location>
        <begin position="7"/>
        <end position="373"/>
    </location>
</feature>
<dbReference type="RefSeq" id="WP_255711840.1">
    <property type="nucleotide sequence ID" value="NZ_AP023086.1"/>
</dbReference>
<evidence type="ECO:0000256" key="3">
    <source>
        <dbReference type="ARBA" id="ARBA00012239"/>
    </source>
</evidence>
<keyword evidence="5" id="KW-0001">2Fe-2S</keyword>
<sequence length="389" mass="41147">MKPKTPIYLDYAATTPVDADVAKAMASCLTKEGNFANPASRAHFFGWQAEAAVEKARGQLASLLNADPRSLVWTSGATESNNLALKGLAFAQQGIEGRGKHIITSAIEHKAVLDPCAYLEKNGFEVTYLAPQKSGVVTLAQVKEAMREDTIVVALMHVNNELGAINPIADIAAYCRSRNVFLHVDAAQSVGKLPVDVKALGAHTLSLSAHKFYGPKGMGALYVQRDPQVDLSAQIHGGGHQRGMRSGTLATHQIVGLGLAAEIAQKQLFQDMAHAKQLRTALLAGLEALTEVTRNGDDASAIDAIVNLSFAGVDGETLLTALRDLAVSTGSACTSASVEPSYVLSALGVSPTLAHASLRFSFGRYTTVADVEYAAQKIVATVTTLRARR</sequence>
<dbReference type="GO" id="GO:0031071">
    <property type="term" value="F:cysteine desulfurase activity"/>
    <property type="evidence" value="ECO:0007669"/>
    <property type="project" value="UniProtKB-EC"/>
</dbReference>
<dbReference type="SUPFAM" id="SSF53383">
    <property type="entry name" value="PLP-dependent transferases"/>
    <property type="match status" value="1"/>
</dbReference>
<evidence type="ECO:0000256" key="9">
    <source>
        <dbReference type="ARBA" id="ARBA00023014"/>
    </source>
</evidence>
<dbReference type="NCBIfam" id="NF010611">
    <property type="entry name" value="PRK14012.1"/>
    <property type="match status" value="1"/>
</dbReference>
<name>A0AAN1WFE5_9GAMM</name>
<gene>
    <name evidence="12" type="ORF">MARGE09_P0783</name>
</gene>
<evidence type="ECO:0000256" key="5">
    <source>
        <dbReference type="ARBA" id="ARBA00022714"/>
    </source>
</evidence>
<dbReference type="InterPro" id="IPR016454">
    <property type="entry name" value="Cysteine_dSase"/>
</dbReference>
<keyword evidence="4 12" id="KW-0808">Transferase</keyword>
<keyword evidence="9" id="KW-0411">Iron-sulfur</keyword>
<keyword evidence="8" id="KW-0408">Iron</keyword>
<dbReference type="FunFam" id="3.40.640.10:FF:000003">
    <property type="entry name" value="Cysteine desulfurase IscS"/>
    <property type="match status" value="1"/>
</dbReference>
<keyword evidence="13" id="KW-1185">Reference proteome</keyword>
<evidence type="ECO:0000256" key="10">
    <source>
        <dbReference type="ARBA" id="ARBA00050776"/>
    </source>
</evidence>
<dbReference type="PANTHER" id="PTHR11601:SF34">
    <property type="entry name" value="CYSTEINE DESULFURASE"/>
    <property type="match status" value="1"/>
</dbReference>
<accession>A0AAN1WFE5</accession>
<evidence type="ECO:0000313" key="13">
    <source>
        <dbReference type="Proteomes" id="UP001320119"/>
    </source>
</evidence>
<evidence type="ECO:0000259" key="11">
    <source>
        <dbReference type="Pfam" id="PF00266"/>
    </source>
</evidence>
<evidence type="ECO:0000256" key="8">
    <source>
        <dbReference type="ARBA" id="ARBA00023004"/>
    </source>
</evidence>
<organism evidence="12 13">
    <name type="scientific">Marinagarivorans cellulosilyticus</name>
    <dbReference type="NCBI Taxonomy" id="2721545"/>
    <lineage>
        <taxon>Bacteria</taxon>
        <taxon>Pseudomonadati</taxon>
        <taxon>Pseudomonadota</taxon>
        <taxon>Gammaproteobacteria</taxon>
        <taxon>Cellvibrionales</taxon>
        <taxon>Cellvibrionaceae</taxon>
        <taxon>Marinagarivorans</taxon>
    </lineage>
</organism>